<dbReference type="Gene3D" id="3.20.20.140">
    <property type="entry name" value="Metal-dependent hydrolases"/>
    <property type="match status" value="1"/>
</dbReference>
<protein>
    <recommendedName>
        <fullName evidence="1">Amidohydrolase-related domain-containing protein</fullName>
    </recommendedName>
</protein>
<evidence type="ECO:0000313" key="2">
    <source>
        <dbReference type="EMBL" id="SUZ85235.1"/>
    </source>
</evidence>
<name>A0A381R0J6_9ZZZZ</name>
<dbReference type="CDD" id="cd01299">
    <property type="entry name" value="Met_dep_hydrolase_A"/>
    <property type="match status" value="1"/>
</dbReference>
<feature type="domain" description="Amidohydrolase-related" evidence="1">
    <location>
        <begin position="64"/>
        <end position="414"/>
    </location>
</feature>
<dbReference type="PANTHER" id="PTHR43135:SF3">
    <property type="entry name" value="ALPHA-D-RIBOSE 1-METHYLPHOSPHONATE 5-TRIPHOSPHATE DIPHOSPHATASE"/>
    <property type="match status" value="1"/>
</dbReference>
<dbReference type="AlphaFoldDB" id="A0A381R0J6"/>
<dbReference type="InterPro" id="IPR057744">
    <property type="entry name" value="OTAase-like"/>
</dbReference>
<proteinExistence type="predicted"/>
<gene>
    <name evidence="2" type="ORF">METZ01_LOCUS38089</name>
</gene>
<dbReference type="PANTHER" id="PTHR43135">
    <property type="entry name" value="ALPHA-D-RIBOSE 1-METHYLPHOSPHONATE 5-TRIPHOSPHATE DIPHOSPHATASE"/>
    <property type="match status" value="1"/>
</dbReference>
<dbReference type="InterPro" id="IPR006680">
    <property type="entry name" value="Amidohydro-rel"/>
</dbReference>
<dbReference type="InterPro" id="IPR051781">
    <property type="entry name" value="Metallo-dep_Hydrolase"/>
</dbReference>
<organism evidence="2">
    <name type="scientific">marine metagenome</name>
    <dbReference type="NCBI Taxonomy" id="408172"/>
    <lineage>
        <taxon>unclassified sequences</taxon>
        <taxon>metagenomes</taxon>
        <taxon>ecological metagenomes</taxon>
    </lineage>
</organism>
<evidence type="ECO:0000259" key="1">
    <source>
        <dbReference type="Pfam" id="PF01979"/>
    </source>
</evidence>
<dbReference type="InterPro" id="IPR011059">
    <property type="entry name" value="Metal-dep_hydrolase_composite"/>
</dbReference>
<dbReference type="EMBL" id="UINC01001627">
    <property type="protein sequence ID" value="SUZ85235.1"/>
    <property type="molecule type" value="Genomic_DNA"/>
</dbReference>
<dbReference type="SUPFAM" id="SSF51556">
    <property type="entry name" value="Metallo-dependent hydrolases"/>
    <property type="match status" value="1"/>
</dbReference>
<dbReference type="Pfam" id="PF01979">
    <property type="entry name" value="Amidohydro_1"/>
    <property type="match status" value="1"/>
</dbReference>
<dbReference type="Gene3D" id="2.30.40.10">
    <property type="entry name" value="Urease, subunit C, domain 1"/>
    <property type="match status" value="1"/>
</dbReference>
<dbReference type="GO" id="GO:0016810">
    <property type="term" value="F:hydrolase activity, acting on carbon-nitrogen (but not peptide) bonds"/>
    <property type="evidence" value="ECO:0007669"/>
    <property type="project" value="InterPro"/>
</dbReference>
<dbReference type="InterPro" id="IPR032466">
    <property type="entry name" value="Metal_Hydrolase"/>
</dbReference>
<sequence length="429" mass="45572">MTTTDSKTLVLRNGTLIDGSGAPAAPNTAVVVEGNRITSVGELPGGINLEDTTKVEAIDATGQWIMPGLIDGHCHLSFGMPAVPGYASARGTINPGFSALRAAQNAQTILRSGVTSISIPGGTWFIEVGLRDAINAGLVQGPRIYTAGRFIVTYGSIGDYEPSWVGTPEHTLGILANNVSDMITEVRRQTKHGVDFIKLADSTWGDTQTFAKEEMAAVVEEAHRRNARISIHSRGAGSTKAAAEAGVDWIMHADLATEGDLYAVAEAGVRIMPTTTFLFEALEVGKELGRSDEELDIIRRNADNAVTVLETARSLGVKVMCGTDTGNSPVMPYGVLHAHEAEIMVKFGRYTPMEAITAYTKDNAYAVGLEGELGVIEPGKLADILILNADPLEDISVLQGGKHLSAVIKDGRAVDLQAELEPKLEVAFH</sequence>
<reference evidence="2" key="1">
    <citation type="submission" date="2018-05" db="EMBL/GenBank/DDBJ databases">
        <authorList>
            <person name="Lanie J.A."/>
            <person name="Ng W.-L."/>
            <person name="Kazmierczak K.M."/>
            <person name="Andrzejewski T.M."/>
            <person name="Davidsen T.M."/>
            <person name="Wayne K.J."/>
            <person name="Tettelin H."/>
            <person name="Glass J.I."/>
            <person name="Rusch D."/>
            <person name="Podicherti R."/>
            <person name="Tsui H.-C.T."/>
            <person name="Winkler M.E."/>
        </authorList>
    </citation>
    <scope>NUCLEOTIDE SEQUENCE</scope>
</reference>
<dbReference type="SUPFAM" id="SSF51338">
    <property type="entry name" value="Composite domain of metallo-dependent hydrolases"/>
    <property type="match status" value="1"/>
</dbReference>
<accession>A0A381R0J6</accession>